<organism evidence="1 2">
    <name type="scientific">Engystomops pustulosus</name>
    <name type="common">Tungara frog</name>
    <name type="synonym">Physalaemus pustulosus</name>
    <dbReference type="NCBI Taxonomy" id="76066"/>
    <lineage>
        <taxon>Eukaryota</taxon>
        <taxon>Metazoa</taxon>
        <taxon>Chordata</taxon>
        <taxon>Craniata</taxon>
        <taxon>Vertebrata</taxon>
        <taxon>Euteleostomi</taxon>
        <taxon>Amphibia</taxon>
        <taxon>Batrachia</taxon>
        <taxon>Anura</taxon>
        <taxon>Neobatrachia</taxon>
        <taxon>Hyloidea</taxon>
        <taxon>Leptodactylidae</taxon>
        <taxon>Leiuperinae</taxon>
        <taxon>Engystomops</taxon>
    </lineage>
</organism>
<evidence type="ECO:0000313" key="2">
    <source>
        <dbReference type="Proteomes" id="UP000824782"/>
    </source>
</evidence>
<protein>
    <submittedName>
        <fullName evidence="1">Uncharacterized protein</fullName>
    </submittedName>
</protein>
<name>A0AAV6Z1F4_ENGPU</name>
<dbReference type="AlphaFoldDB" id="A0AAV6Z1F4"/>
<reference evidence="1" key="1">
    <citation type="thesis" date="2020" institute="ProQuest LLC" country="789 East Eisenhower Parkway, Ann Arbor, MI, USA">
        <title>Comparative Genomics and Chromosome Evolution.</title>
        <authorList>
            <person name="Mudd A.B."/>
        </authorList>
    </citation>
    <scope>NUCLEOTIDE SEQUENCE</scope>
    <source>
        <strain evidence="1">237g6f4</strain>
        <tissue evidence="1">Blood</tissue>
    </source>
</reference>
<dbReference type="EMBL" id="WNYA01004434">
    <property type="protein sequence ID" value="KAG8542801.1"/>
    <property type="molecule type" value="Genomic_DNA"/>
</dbReference>
<keyword evidence="2" id="KW-1185">Reference proteome</keyword>
<comment type="caution">
    <text evidence="1">The sequence shown here is derived from an EMBL/GenBank/DDBJ whole genome shotgun (WGS) entry which is preliminary data.</text>
</comment>
<sequence>MSFAYLFPPLSLLGPPVFHSTNDSSMTCYPLITGLIISFRPSLPPTFLTAVFEHVGLEGALHGVLTSLGHHVLSSAIFLPFYISLGF</sequence>
<gene>
    <name evidence="1" type="ORF">GDO81_026091</name>
</gene>
<evidence type="ECO:0000313" key="1">
    <source>
        <dbReference type="EMBL" id="KAG8542801.1"/>
    </source>
</evidence>
<dbReference type="Proteomes" id="UP000824782">
    <property type="component" value="Unassembled WGS sequence"/>
</dbReference>
<accession>A0AAV6Z1F4</accession>
<proteinExistence type="predicted"/>